<dbReference type="CDD" id="cd01743">
    <property type="entry name" value="GATase1_Anthranilate_Synthase"/>
    <property type="match status" value="1"/>
</dbReference>
<dbReference type="GeneID" id="37500327"/>
<keyword evidence="5" id="KW-0028">Amino-acid biosynthesis</keyword>
<accession>A0A2Z2JIU4</accession>
<dbReference type="PRINTS" id="PR00096">
    <property type="entry name" value="GATASE"/>
</dbReference>
<dbReference type="AlphaFoldDB" id="A0A2Z2JIU4"/>
<dbReference type="InterPro" id="IPR029062">
    <property type="entry name" value="Class_I_gatase-like"/>
</dbReference>
<comment type="pathway">
    <text evidence="1">Amino-acid biosynthesis; L-tryptophan biosynthesis; L-tryptophan from chorismate: step 1/5.</text>
</comment>
<dbReference type="PRINTS" id="PR00099">
    <property type="entry name" value="CPSGATASE"/>
</dbReference>
<dbReference type="InterPro" id="IPR017926">
    <property type="entry name" value="GATASE"/>
</dbReference>
<dbReference type="SUPFAM" id="SSF52317">
    <property type="entry name" value="Class I glutamine amidotransferase-like"/>
    <property type="match status" value="1"/>
</dbReference>
<dbReference type="PANTHER" id="PTHR43418">
    <property type="entry name" value="MULTIFUNCTIONAL TRYPTOPHAN BIOSYNTHESIS PROTEIN-RELATED"/>
    <property type="match status" value="1"/>
</dbReference>
<protein>
    <recommendedName>
        <fullName evidence="4">Anthranilate synthase component 2</fullName>
        <ecNumber evidence="3">4.1.3.27</ecNumber>
    </recommendedName>
    <alternativeName>
        <fullName evidence="7">Anthranilate synthase, glutamine amidotransferase component</fullName>
    </alternativeName>
</protein>
<dbReference type="EMBL" id="KY018922">
    <property type="protein sequence ID" value="ART65327.1"/>
    <property type="molecule type" value="Genomic_DNA"/>
</dbReference>
<dbReference type="RefSeq" id="YP_009498064.1">
    <property type="nucleotide sequence ID" value="NC_038051.1"/>
</dbReference>
<evidence type="ECO:0000256" key="7">
    <source>
        <dbReference type="ARBA" id="ARBA00082672"/>
    </source>
</evidence>
<organism evidence="9">
    <name type="scientific">Gracilaria firma</name>
    <dbReference type="NCBI Taxonomy" id="2510791"/>
    <lineage>
        <taxon>Eukaryota</taxon>
        <taxon>Rhodophyta</taxon>
        <taxon>Florideophyceae</taxon>
        <taxon>Rhodymeniophycidae</taxon>
        <taxon>Gracilariales</taxon>
        <taxon>Gracilariaceae</taxon>
        <taxon>Gracilaria</taxon>
    </lineage>
</organism>
<evidence type="ECO:0000256" key="4">
    <source>
        <dbReference type="ARBA" id="ARBA00020654"/>
    </source>
</evidence>
<reference evidence="9" key="1">
    <citation type="submission" date="2016-10" db="EMBL/GenBank/DDBJ databases">
        <title>Early insights into the genome sequencing of Gracilaria changii (Rhodophyta, Gracilariales).</title>
        <authorList>
            <person name="Ho C.-L."/>
        </authorList>
    </citation>
    <scope>NUCLEOTIDE SEQUENCE</scope>
</reference>
<evidence type="ECO:0000259" key="8">
    <source>
        <dbReference type="Pfam" id="PF00117"/>
    </source>
</evidence>
<dbReference type="FunFam" id="3.40.50.880:FF:000003">
    <property type="entry name" value="Anthranilate synthase component II"/>
    <property type="match status" value="1"/>
</dbReference>
<dbReference type="EC" id="4.1.3.27" evidence="3"/>
<gene>
    <name evidence="9" type="primary">trpG</name>
</gene>
<proteinExistence type="predicted"/>
<dbReference type="PANTHER" id="PTHR43418:SF4">
    <property type="entry name" value="MULTIFUNCTIONAL TRYPTOPHAN BIOSYNTHESIS PROTEIN"/>
    <property type="match status" value="1"/>
</dbReference>
<keyword evidence="9" id="KW-0934">Plastid</keyword>
<evidence type="ECO:0000256" key="2">
    <source>
        <dbReference type="ARBA" id="ARBA00011743"/>
    </source>
</evidence>
<dbReference type="GO" id="GO:0000162">
    <property type="term" value="P:L-tryptophan biosynthetic process"/>
    <property type="evidence" value="ECO:0007669"/>
    <property type="project" value="UniProtKB-KW"/>
</dbReference>
<dbReference type="Pfam" id="PF00117">
    <property type="entry name" value="GATase"/>
    <property type="match status" value="1"/>
</dbReference>
<keyword evidence="9" id="KW-0150">Chloroplast</keyword>
<evidence type="ECO:0000256" key="3">
    <source>
        <dbReference type="ARBA" id="ARBA00012266"/>
    </source>
</evidence>
<name>A0A2Z2JIU4_9FLOR</name>
<comment type="subunit">
    <text evidence="2">Tetramer of two components I and two components II.</text>
</comment>
<keyword evidence="5" id="KW-0057">Aromatic amino acid biosynthesis</keyword>
<keyword evidence="5" id="KW-0822">Tryptophan biosynthesis</keyword>
<feature type="domain" description="Glutamine amidotransferase" evidence="8">
    <location>
        <begin position="3"/>
        <end position="186"/>
    </location>
</feature>
<dbReference type="InterPro" id="IPR006221">
    <property type="entry name" value="TrpG/PapA_dom"/>
</dbReference>
<geneLocation type="chloroplast" evidence="9"/>
<evidence type="ECO:0000256" key="1">
    <source>
        <dbReference type="ARBA" id="ARBA00004873"/>
    </source>
</evidence>
<evidence type="ECO:0000256" key="5">
    <source>
        <dbReference type="ARBA" id="ARBA00022822"/>
    </source>
</evidence>
<evidence type="ECO:0000313" key="9">
    <source>
        <dbReference type="EMBL" id="ART65327.1"/>
    </source>
</evidence>
<dbReference type="NCBIfam" id="TIGR00566">
    <property type="entry name" value="trpG_papA"/>
    <property type="match status" value="1"/>
</dbReference>
<evidence type="ECO:0000256" key="6">
    <source>
        <dbReference type="ARBA" id="ARBA00022962"/>
    </source>
</evidence>
<dbReference type="InterPro" id="IPR050472">
    <property type="entry name" value="Anth_synth/Amidotransfase"/>
</dbReference>
<dbReference type="PRINTS" id="PR00097">
    <property type="entry name" value="ANTSNTHASEII"/>
</dbReference>
<dbReference type="PROSITE" id="PS51273">
    <property type="entry name" value="GATASE_TYPE_1"/>
    <property type="match status" value="1"/>
</dbReference>
<keyword evidence="6" id="KW-0315">Glutamine amidotransferase</keyword>
<sequence length="188" mass="21014">MILVIDNYDSFTQNLVQSLGKLGLFICVVRNDEVSLSHISQYNPTHIVLSPGPGSPENSGLSLQIISSYAQTIPILGVCLGHQAIGYMYGAKITKLDYPMHGKLSEILHNSQDLFYELPNPFVAARYHSLVINSQSLPGDLEITAWTNEGVIMACRHKKYKLLRGIQFHPESLWTNEGQQIIENFIKS</sequence>
<dbReference type="GO" id="GO:0005829">
    <property type="term" value="C:cytosol"/>
    <property type="evidence" value="ECO:0007669"/>
    <property type="project" value="TreeGrafter"/>
</dbReference>
<dbReference type="Gene3D" id="3.40.50.880">
    <property type="match status" value="1"/>
</dbReference>
<dbReference type="GO" id="GO:0004049">
    <property type="term" value="F:anthranilate synthase activity"/>
    <property type="evidence" value="ECO:0007669"/>
    <property type="project" value="UniProtKB-EC"/>
</dbReference>